<dbReference type="Proteomes" id="UP000324800">
    <property type="component" value="Unassembled WGS sequence"/>
</dbReference>
<name>A0A5J4WZF7_9EUKA</name>
<gene>
    <name evidence="2" type="ORF">EZS28_003964</name>
</gene>
<accession>A0A5J4WZF7</accession>
<comment type="caution">
    <text evidence="2">The sequence shown here is derived from an EMBL/GenBank/DDBJ whole genome shotgun (WGS) entry which is preliminary data.</text>
</comment>
<reference evidence="2 3" key="1">
    <citation type="submission" date="2019-03" db="EMBL/GenBank/DDBJ databases">
        <title>Single cell metagenomics reveals metabolic interactions within the superorganism composed of flagellate Streblomastix strix and complex community of Bacteroidetes bacteria on its surface.</title>
        <authorList>
            <person name="Treitli S.C."/>
            <person name="Kolisko M."/>
            <person name="Husnik F."/>
            <person name="Keeling P."/>
            <person name="Hampl V."/>
        </authorList>
    </citation>
    <scope>NUCLEOTIDE SEQUENCE [LARGE SCALE GENOMIC DNA]</scope>
    <source>
        <strain evidence="2">ST1C</strain>
    </source>
</reference>
<evidence type="ECO:0000313" key="2">
    <source>
        <dbReference type="EMBL" id="KAA6400508.1"/>
    </source>
</evidence>
<dbReference type="EMBL" id="SNRW01000550">
    <property type="protein sequence ID" value="KAA6400508.1"/>
    <property type="molecule type" value="Genomic_DNA"/>
</dbReference>
<feature type="transmembrane region" description="Helical" evidence="1">
    <location>
        <begin position="12"/>
        <end position="32"/>
    </location>
</feature>
<organism evidence="2 3">
    <name type="scientific">Streblomastix strix</name>
    <dbReference type="NCBI Taxonomy" id="222440"/>
    <lineage>
        <taxon>Eukaryota</taxon>
        <taxon>Metamonada</taxon>
        <taxon>Preaxostyla</taxon>
        <taxon>Oxymonadida</taxon>
        <taxon>Streblomastigidae</taxon>
        <taxon>Streblomastix</taxon>
    </lineage>
</organism>
<keyword evidence="1" id="KW-0812">Transmembrane</keyword>
<protein>
    <submittedName>
        <fullName evidence="2">Uncharacterized protein</fullName>
    </submittedName>
</protein>
<evidence type="ECO:0000256" key="1">
    <source>
        <dbReference type="SAM" id="Phobius"/>
    </source>
</evidence>
<evidence type="ECO:0000313" key="3">
    <source>
        <dbReference type="Proteomes" id="UP000324800"/>
    </source>
</evidence>
<keyword evidence="1" id="KW-1133">Transmembrane helix</keyword>
<sequence>MVERDILNSSLKLLLFGYIKTVITNVFVPAIVQSVPESMYPKPLKVNMFPSALILIVVNEKGRCTHIDKRSDLPTSEITSDIANC</sequence>
<proteinExistence type="predicted"/>
<dbReference type="AlphaFoldDB" id="A0A5J4WZF7"/>
<keyword evidence="1" id="KW-0472">Membrane</keyword>